<comment type="caution">
    <text evidence="2">The sequence shown here is derived from an EMBL/GenBank/DDBJ whole genome shotgun (WGS) entry which is preliminary data.</text>
</comment>
<dbReference type="Gene3D" id="1.20.58.70">
    <property type="match status" value="1"/>
</dbReference>
<evidence type="ECO:0000313" key="2">
    <source>
        <dbReference type="EMBL" id="TRY97920.1"/>
    </source>
</evidence>
<feature type="compositionally biased region" description="Basic and acidic residues" evidence="1">
    <location>
        <begin position="197"/>
        <end position="208"/>
    </location>
</feature>
<name>A0A553R6W0_9TELE</name>
<protein>
    <submittedName>
        <fullName evidence="2">Uncharacterized protein</fullName>
    </submittedName>
</protein>
<dbReference type="AlphaFoldDB" id="A0A553R6W0"/>
<dbReference type="PANTHER" id="PTHR32247:SF4">
    <property type="entry name" value="DIRECT IAP-BINDING PROTEIN WITH LOW PI"/>
    <property type="match status" value="1"/>
</dbReference>
<organism evidence="2 3">
    <name type="scientific">Danionella cerebrum</name>
    <dbReference type="NCBI Taxonomy" id="2873325"/>
    <lineage>
        <taxon>Eukaryota</taxon>
        <taxon>Metazoa</taxon>
        <taxon>Chordata</taxon>
        <taxon>Craniata</taxon>
        <taxon>Vertebrata</taxon>
        <taxon>Euteleostomi</taxon>
        <taxon>Actinopterygii</taxon>
        <taxon>Neopterygii</taxon>
        <taxon>Teleostei</taxon>
        <taxon>Ostariophysi</taxon>
        <taxon>Cypriniformes</taxon>
        <taxon>Danionidae</taxon>
        <taxon>Danioninae</taxon>
        <taxon>Danionella</taxon>
    </lineage>
</organism>
<dbReference type="STRING" id="623744.A0A553R6W0"/>
<dbReference type="GO" id="GO:0005739">
    <property type="term" value="C:mitochondrion"/>
    <property type="evidence" value="ECO:0007669"/>
    <property type="project" value="InterPro"/>
</dbReference>
<evidence type="ECO:0000313" key="3">
    <source>
        <dbReference type="Proteomes" id="UP000316079"/>
    </source>
</evidence>
<dbReference type="InterPro" id="IPR015142">
    <property type="entry name" value="Smac_DIABLO"/>
</dbReference>
<dbReference type="OrthoDB" id="6153032at2759"/>
<gene>
    <name evidence="2" type="ORF">DNTS_034144</name>
</gene>
<dbReference type="Pfam" id="PF09057">
    <property type="entry name" value="Smac_DIABLO"/>
    <property type="match status" value="1"/>
</dbReference>
<dbReference type="Proteomes" id="UP000316079">
    <property type="component" value="Unassembled WGS sequence"/>
</dbReference>
<reference evidence="2 3" key="1">
    <citation type="journal article" date="2019" name="Sci. Data">
        <title>Hybrid genome assembly and annotation of Danionella translucida.</title>
        <authorList>
            <person name="Kadobianskyi M."/>
            <person name="Schulze L."/>
            <person name="Schuelke M."/>
            <person name="Judkewitz B."/>
        </authorList>
    </citation>
    <scope>NUCLEOTIDE SEQUENCE [LARGE SCALE GENOMIC DNA]</scope>
    <source>
        <strain evidence="2 3">Bolton</strain>
    </source>
</reference>
<dbReference type="EMBL" id="SRMA01025203">
    <property type="protein sequence ID" value="TRY97920.1"/>
    <property type="molecule type" value="Genomic_DNA"/>
</dbReference>
<sequence>MAAYARKVLAAGISCGVSLLTRSLRPVGTVYKLTLPGHRRWRRLGGTAAVFCAVPFLQKPENMTHEDLVRRALSLVTDSTNTFLSQTTLAVIDSFTGYAKQHMSSFKAMNNLVALHKSYEASISKLSPPEEEVMESRKECKHFESCWMNAIHLSEQAVAAAFDGGADQASVYAQSCLQLSQSQVEHVQQLVQEAERQLKDSKAEESERLQITTSEDEDIPDAYLRED</sequence>
<accession>A0A553R6W0</accession>
<evidence type="ECO:0000256" key="1">
    <source>
        <dbReference type="SAM" id="MobiDB-lite"/>
    </source>
</evidence>
<dbReference type="SUPFAM" id="SSF46984">
    <property type="entry name" value="Smac/diablo"/>
    <property type="match status" value="1"/>
</dbReference>
<keyword evidence="3" id="KW-1185">Reference proteome</keyword>
<dbReference type="PANTHER" id="PTHR32247">
    <property type="entry name" value="DIABLO HOMOLOG, MITOCHONDRIAL"/>
    <property type="match status" value="1"/>
</dbReference>
<dbReference type="GO" id="GO:0051402">
    <property type="term" value="P:neuron apoptotic process"/>
    <property type="evidence" value="ECO:0007669"/>
    <property type="project" value="TreeGrafter"/>
</dbReference>
<dbReference type="GO" id="GO:0008631">
    <property type="term" value="P:intrinsic apoptotic signaling pathway in response to oxidative stress"/>
    <property type="evidence" value="ECO:0007669"/>
    <property type="project" value="TreeGrafter"/>
</dbReference>
<proteinExistence type="predicted"/>
<feature type="region of interest" description="Disordered" evidence="1">
    <location>
        <begin position="197"/>
        <end position="227"/>
    </location>
</feature>
<dbReference type="InterPro" id="IPR009062">
    <property type="entry name" value="Smac/DIABLO-like_sf"/>
</dbReference>